<proteinExistence type="predicted"/>
<dbReference type="AlphaFoldDB" id="A0A1E4SQA1"/>
<organism evidence="1 2">
    <name type="scientific">Suhomyces tanzawaensis NRRL Y-17324</name>
    <dbReference type="NCBI Taxonomy" id="984487"/>
    <lineage>
        <taxon>Eukaryota</taxon>
        <taxon>Fungi</taxon>
        <taxon>Dikarya</taxon>
        <taxon>Ascomycota</taxon>
        <taxon>Saccharomycotina</taxon>
        <taxon>Pichiomycetes</taxon>
        <taxon>Debaryomycetaceae</taxon>
        <taxon>Suhomyces</taxon>
    </lineage>
</organism>
<dbReference type="EMBL" id="KV453909">
    <property type="protein sequence ID" value="ODV81675.1"/>
    <property type="molecule type" value="Genomic_DNA"/>
</dbReference>
<protein>
    <submittedName>
        <fullName evidence="1">Uncharacterized protein</fullName>
    </submittedName>
</protein>
<gene>
    <name evidence="1" type="ORF">CANTADRAFT_87642</name>
</gene>
<sequence length="54" mass="6337">MHMIRPDIFRLHCHLWDAVPEFWNSSRFARPAKLAAFAFVPVAVTKWPRKGMQA</sequence>
<name>A0A1E4SQA1_9ASCO</name>
<keyword evidence="2" id="KW-1185">Reference proteome</keyword>
<reference evidence="2" key="1">
    <citation type="submission" date="2016-05" db="EMBL/GenBank/DDBJ databases">
        <title>Comparative genomics of biotechnologically important yeasts.</title>
        <authorList>
            <consortium name="DOE Joint Genome Institute"/>
            <person name="Riley R."/>
            <person name="Haridas S."/>
            <person name="Wolfe K.H."/>
            <person name="Lopes M.R."/>
            <person name="Hittinger C.T."/>
            <person name="Goker M."/>
            <person name="Salamov A."/>
            <person name="Wisecaver J."/>
            <person name="Long T.M."/>
            <person name="Aerts A.L."/>
            <person name="Barry K."/>
            <person name="Choi C."/>
            <person name="Clum A."/>
            <person name="Coughlan A.Y."/>
            <person name="Deshpande S."/>
            <person name="Douglass A.P."/>
            <person name="Hanson S.J."/>
            <person name="Klenk H.-P."/>
            <person name="Labutti K."/>
            <person name="Lapidus A."/>
            <person name="Lindquist E."/>
            <person name="Lipzen A."/>
            <person name="Meier-Kolthoff J.P."/>
            <person name="Ohm R.A."/>
            <person name="Otillar R.P."/>
            <person name="Pangilinan J."/>
            <person name="Peng Y."/>
            <person name="Rokas A."/>
            <person name="Rosa C.A."/>
            <person name="Scheuner C."/>
            <person name="Sibirny A.A."/>
            <person name="Slot J.C."/>
            <person name="Stielow J.B."/>
            <person name="Sun H."/>
            <person name="Kurtzman C.P."/>
            <person name="Blackwell M."/>
            <person name="Grigoriev I.V."/>
            <person name="Jeffries T.W."/>
        </authorList>
    </citation>
    <scope>NUCLEOTIDE SEQUENCE [LARGE SCALE GENOMIC DNA]</scope>
    <source>
        <strain evidence="2">NRRL Y-17324</strain>
    </source>
</reference>
<evidence type="ECO:0000313" key="2">
    <source>
        <dbReference type="Proteomes" id="UP000094285"/>
    </source>
</evidence>
<dbReference type="Proteomes" id="UP000094285">
    <property type="component" value="Unassembled WGS sequence"/>
</dbReference>
<dbReference type="GeneID" id="30985497"/>
<accession>A0A1E4SQA1</accession>
<dbReference type="RefSeq" id="XP_020066797.1">
    <property type="nucleotide sequence ID" value="XM_020211361.1"/>
</dbReference>
<evidence type="ECO:0000313" key="1">
    <source>
        <dbReference type="EMBL" id="ODV81675.1"/>
    </source>
</evidence>